<feature type="transmembrane region" description="Helical" evidence="14">
    <location>
        <begin position="76"/>
        <end position="95"/>
    </location>
</feature>
<evidence type="ECO:0000256" key="10">
    <source>
        <dbReference type="ARBA" id="ARBA00023128"/>
    </source>
</evidence>
<feature type="transmembrane region" description="Helical" evidence="14">
    <location>
        <begin position="297"/>
        <end position="318"/>
    </location>
</feature>
<feature type="transmembrane region" description="Helical" evidence="14">
    <location>
        <begin position="107"/>
        <end position="127"/>
    </location>
</feature>
<dbReference type="PANTHER" id="PTHR11432">
    <property type="entry name" value="NADH DEHYDROGENASE SUBUNIT 1"/>
    <property type="match status" value="1"/>
</dbReference>
<dbReference type="HAMAP" id="MF_01350">
    <property type="entry name" value="NDH1_NuoH"/>
    <property type="match status" value="1"/>
</dbReference>
<comment type="catalytic activity">
    <reaction evidence="13">
        <text>a ubiquinone + NADH + 5 H(+)(in) = a ubiquinol + NAD(+) + 4 H(+)(out)</text>
        <dbReference type="Rhea" id="RHEA:29091"/>
        <dbReference type="Rhea" id="RHEA-COMP:9565"/>
        <dbReference type="Rhea" id="RHEA-COMP:9566"/>
        <dbReference type="ChEBI" id="CHEBI:15378"/>
        <dbReference type="ChEBI" id="CHEBI:16389"/>
        <dbReference type="ChEBI" id="CHEBI:17976"/>
        <dbReference type="ChEBI" id="CHEBI:57540"/>
        <dbReference type="ChEBI" id="CHEBI:57945"/>
        <dbReference type="EC" id="7.1.1.2"/>
    </reaction>
</comment>
<keyword evidence="9 13" id="KW-0830">Ubiquinone</keyword>
<dbReference type="GO" id="GO:0003954">
    <property type="term" value="F:NADH dehydrogenase activity"/>
    <property type="evidence" value="ECO:0007669"/>
    <property type="project" value="TreeGrafter"/>
</dbReference>
<dbReference type="PROSITE" id="PS00668">
    <property type="entry name" value="COMPLEX1_ND1_2"/>
    <property type="match status" value="1"/>
</dbReference>
<keyword evidence="10 13" id="KW-0496">Mitochondrion</keyword>
<feature type="transmembrane region" description="Helical" evidence="14">
    <location>
        <begin position="259"/>
        <end position="277"/>
    </location>
</feature>
<evidence type="ECO:0000256" key="5">
    <source>
        <dbReference type="ARBA" id="ARBA00022448"/>
    </source>
</evidence>
<evidence type="ECO:0000256" key="6">
    <source>
        <dbReference type="ARBA" id="ARBA00022692"/>
    </source>
</evidence>
<dbReference type="GO" id="GO:0009060">
    <property type="term" value="P:aerobic respiration"/>
    <property type="evidence" value="ECO:0007669"/>
    <property type="project" value="TreeGrafter"/>
</dbReference>
<accession>A0A161FY89</accession>
<keyword evidence="12" id="KW-0520">NAD</keyword>
<protein>
    <recommendedName>
        <fullName evidence="4 13">NADH-ubiquinone oxidoreductase chain 1</fullName>
        <ecNumber evidence="13">7.1.1.2</ecNumber>
    </recommendedName>
</protein>
<sequence length="323" mass="37128">MFYLELILSVVGSLLLVICVLVGVAFLTLLERKVLGYIQIRKGPNKVGLMGIPQPFCDAIKLFTKEQTYPLMSNYISYYFSPVFSLFLSLLVWMCMPMFVKLYSFNLGLLFFLCCTSLGVYTVMIAGWSSNSNYALLGGLRAVAQTISYEVSLALILLSFVFLISSYNILDFMIYQKNIWFLIILFPMALVWFSSCLAETNRTPFDFAEGESELVSGFNVEYSSGGFALIFLAEYSSILFMSMLFCVIFLGSNIYDLDFYLKLTFMSFLFIWVRGTLPRFRYDKLMYLAWKCFLPFSLNYLMFFIGLKIMLMSFLLLINISKS</sequence>
<comment type="subcellular location">
    <subcellularLocation>
        <location evidence="2 12">Mitochondrion inner membrane</location>
        <topology evidence="2 12">Multi-pass membrane protein</topology>
    </subcellularLocation>
</comment>
<evidence type="ECO:0000256" key="12">
    <source>
        <dbReference type="RuleBase" id="RU000471"/>
    </source>
</evidence>
<evidence type="ECO:0000256" key="9">
    <source>
        <dbReference type="ARBA" id="ARBA00023075"/>
    </source>
</evidence>
<dbReference type="PROSITE" id="PS00667">
    <property type="entry name" value="COMPLEX1_ND1_1"/>
    <property type="match status" value="1"/>
</dbReference>
<dbReference type="Pfam" id="PF00146">
    <property type="entry name" value="NADHdh"/>
    <property type="match status" value="1"/>
</dbReference>
<evidence type="ECO:0000256" key="4">
    <source>
        <dbReference type="ARBA" id="ARBA00021009"/>
    </source>
</evidence>
<evidence type="ECO:0000256" key="8">
    <source>
        <dbReference type="ARBA" id="ARBA00022989"/>
    </source>
</evidence>
<comment type="function">
    <text evidence="1">Core subunit of the mitochondrial membrane respiratory chain NADH dehydrogenase (Complex I) that is believed to belong to the minimal assembly required for catalysis. Complex I functions in the transfer of electrons from NADH to the respiratory chain. The immediate electron acceptor for the enzyme is believed to be ubiquinone.</text>
</comment>
<evidence type="ECO:0000256" key="7">
    <source>
        <dbReference type="ARBA" id="ARBA00022792"/>
    </source>
</evidence>
<comment type="similarity">
    <text evidence="3 12">Belongs to the complex I subunit 1 family.</text>
</comment>
<keyword evidence="8 14" id="KW-1133">Transmembrane helix</keyword>
<dbReference type="EMBL" id="KT225299">
    <property type="protein sequence ID" value="AMP43793.1"/>
    <property type="molecule type" value="Genomic_DNA"/>
</dbReference>
<feature type="transmembrane region" description="Helical" evidence="14">
    <location>
        <begin position="147"/>
        <end position="167"/>
    </location>
</feature>
<name>A0A161FY89_9MUSC</name>
<gene>
    <name evidence="15" type="primary">ND1</name>
</gene>
<evidence type="ECO:0000256" key="1">
    <source>
        <dbReference type="ARBA" id="ARBA00003257"/>
    </source>
</evidence>
<evidence type="ECO:0000256" key="11">
    <source>
        <dbReference type="ARBA" id="ARBA00023136"/>
    </source>
</evidence>
<dbReference type="PANTHER" id="PTHR11432:SF3">
    <property type="entry name" value="NADH-UBIQUINONE OXIDOREDUCTASE CHAIN 1"/>
    <property type="match status" value="1"/>
</dbReference>
<evidence type="ECO:0000256" key="3">
    <source>
        <dbReference type="ARBA" id="ARBA00010535"/>
    </source>
</evidence>
<keyword evidence="7" id="KW-0999">Mitochondrion inner membrane</keyword>
<dbReference type="GO" id="GO:0008137">
    <property type="term" value="F:NADH dehydrogenase (ubiquinone) activity"/>
    <property type="evidence" value="ECO:0007669"/>
    <property type="project" value="UniProtKB-EC"/>
</dbReference>
<evidence type="ECO:0000256" key="13">
    <source>
        <dbReference type="RuleBase" id="RU000473"/>
    </source>
</evidence>
<proteinExistence type="inferred from homology"/>
<evidence type="ECO:0000313" key="15">
    <source>
        <dbReference type="EMBL" id="AMP43793.1"/>
    </source>
</evidence>
<keyword evidence="6 12" id="KW-0812">Transmembrane</keyword>
<reference evidence="15" key="1">
    <citation type="journal article" date="2016" name="Gene">
        <title>The complete mitochondrial genome of the Atylotus miser Szilady 1915 (Diptera: Tabanomorpha: Tabanidae), with mitochondrial genome phylogeny of lower Brachycera (Orthorrhapha).</title>
        <authorList>
            <person name="Wang K."/>
            <person name="Li X."/>
            <person name="Ding S."/>
            <person name="Wang N."/>
            <person name="Mao M."/>
            <person name="Wang M."/>
            <person name="Yang D."/>
        </authorList>
    </citation>
    <scope>NUCLEOTIDE SEQUENCE</scope>
</reference>
<feature type="transmembrane region" description="Helical" evidence="14">
    <location>
        <begin position="179"/>
        <end position="195"/>
    </location>
</feature>
<evidence type="ECO:0000256" key="14">
    <source>
        <dbReference type="SAM" id="Phobius"/>
    </source>
</evidence>
<feature type="transmembrane region" description="Helical" evidence="14">
    <location>
        <begin position="227"/>
        <end position="252"/>
    </location>
</feature>
<dbReference type="InterPro" id="IPR001694">
    <property type="entry name" value="NADH_UbQ_OxRdtase_su1/FPO"/>
</dbReference>
<geneLocation type="mitochondrion" evidence="15"/>
<keyword evidence="11 14" id="KW-0472">Membrane</keyword>
<evidence type="ECO:0000256" key="2">
    <source>
        <dbReference type="ARBA" id="ARBA00004448"/>
    </source>
</evidence>
<organism evidence="15">
    <name type="scientific">Rhamphomyia insignis</name>
    <dbReference type="NCBI Taxonomy" id="1812707"/>
    <lineage>
        <taxon>Eukaryota</taxon>
        <taxon>Metazoa</taxon>
        <taxon>Ecdysozoa</taxon>
        <taxon>Arthropoda</taxon>
        <taxon>Hexapoda</taxon>
        <taxon>Insecta</taxon>
        <taxon>Pterygota</taxon>
        <taxon>Neoptera</taxon>
        <taxon>Endopterygota</taxon>
        <taxon>Diptera</taxon>
        <taxon>Brachycera</taxon>
        <taxon>Muscomorpha</taxon>
        <taxon>Empidoidea</taxon>
        <taxon>Empididae</taxon>
        <taxon>Empidinae</taxon>
        <taxon>Rhamphomyia</taxon>
    </lineage>
</organism>
<dbReference type="EC" id="7.1.1.2" evidence="13"/>
<dbReference type="AlphaFoldDB" id="A0A161FY89"/>
<dbReference type="GO" id="GO:0005743">
    <property type="term" value="C:mitochondrial inner membrane"/>
    <property type="evidence" value="ECO:0007669"/>
    <property type="project" value="UniProtKB-SubCell"/>
</dbReference>
<feature type="transmembrane region" description="Helical" evidence="14">
    <location>
        <begin position="6"/>
        <end position="27"/>
    </location>
</feature>
<dbReference type="InterPro" id="IPR018086">
    <property type="entry name" value="NADH_UbQ_OxRdtase_su1_CS"/>
</dbReference>
<keyword evidence="5" id="KW-0813">Transport</keyword>